<feature type="domain" description="Reverse transcriptase N-terminal" evidence="1">
    <location>
        <begin position="16"/>
        <end position="52"/>
    </location>
</feature>
<reference evidence="2 3" key="1">
    <citation type="submission" date="2023-02" db="EMBL/GenBank/DDBJ databases">
        <authorList>
            <person name="Olszewska D."/>
        </authorList>
    </citation>
    <scope>NUCLEOTIDE SEQUENCE [LARGE SCALE GENOMIC DNA]</scope>
    <source>
        <strain evidence="2 3">FDU301</strain>
    </source>
</reference>
<proteinExistence type="predicted"/>
<dbReference type="EMBL" id="JARAOX010000109">
    <property type="protein sequence ID" value="MDD9781365.1"/>
    <property type="molecule type" value="Genomic_DNA"/>
</dbReference>
<dbReference type="InterPro" id="IPR025960">
    <property type="entry name" value="RVT_N"/>
</dbReference>
<protein>
    <submittedName>
        <fullName evidence="2">Reverse transcriptase N-terminal domain-containing protein</fullName>
    </submittedName>
</protein>
<dbReference type="AlphaFoldDB" id="A0ABD4WMC1"/>
<organism evidence="2 3">
    <name type="scientific">Priestia megaterium</name>
    <name type="common">Bacillus megaterium</name>
    <dbReference type="NCBI Taxonomy" id="1404"/>
    <lineage>
        <taxon>Bacteria</taxon>
        <taxon>Bacillati</taxon>
        <taxon>Bacillota</taxon>
        <taxon>Bacilli</taxon>
        <taxon>Bacillales</taxon>
        <taxon>Bacillaceae</taxon>
        <taxon>Priestia</taxon>
    </lineage>
</organism>
<accession>A0ABD4WMC1</accession>
<gene>
    <name evidence="2" type="ORF">PVE99_02885</name>
</gene>
<evidence type="ECO:0000259" key="1">
    <source>
        <dbReference type="Pfam" id="PF13655"/>
    </source>
</evidence>
<keyword evidence="2" id="KW-0695">RNA-directed DNA polymerase</keyword>
<keyword evidence="2" id="KW-0808">Transferase</keyword>
<dbReference type="RefSeq" id="WP_257146594.1">
    <property type="nucleotide sequence ID" value="NZ_JARAOX010000109.1"/>
</dbReference>
<evidence type="ECO:0000313" key="3">
    <source>
        <dbReference type="Proteomes" id="UP001213771"/>
    </source>
</evidence>
<dbReference type="Pfam" id="PF13655">
    <property type="entry name" value="RVT_N"/>
    <property type="match status" value="1"/>
</dbReference>
<keyword evidence="2" id="KW-0548">Nucleotidyltransferase</keyword>
<sequence>MNTSLRASAHVSHKGWYSIDWSIIQKYVAKLRKRIYRAEQQNNGKRTYQTLQTTS</sequence>
<dbReference type="GO" id="GO:0003964">
    <property type="term" value="F:RNA-directed DNA polymerase activity"/>
    <property type="evidence" value="ECO:0007669"/>
    <property type="project" value="UniProtKB-KW"/>
</dbReference>
<evidence type="ECO:0000313" key="2">
    <source>
        <dbReference type="EMBL" id="MDD9781365.1"/>
    </source>
</evidence>
<dbReference type="Proteomes" id="UP001213771">
    <property type="component" value="Unassembled WGS sequence"/>
</dbReference>
<comment type="caution">
    <text evidence="2">The sequence shown here is derived from an EMBL/GenBank/DDBJ whole genome shotgun (WGS) entry which is preliminary data.</text>
</comment>
<name>A0ABD4WMC1_PRIMG</name>